<dbReference type="PANTHER" id="PTHR10783">
    <property type="entry name" value="XENOTROPIC AND POLYTROPIC RETROVIRUS RECEPTOR 1-RELATED"/>
    <property type="match status" value="1"/>
</dbReference>
<gene>
    <name evidence="10" type="ORF">VE01_05274</name>
</gene>
<dbReference type="PROSITE" id="PS51382">
    <property type="entry name" value="SPX"/>
    <property type="match status" value="1"/>
</dbReference>
<feature type="compositionally biased region" description="Basic and acidic residues" evidence="6">
    <location>
        <begin position="317"/>
        <end position="326"/>
    </location>
</feature>
<feature type="domain" description="EXS" evidence="8">
    <location>
        <begin position="716"/>
        <end position="910"/>
    </location>
</feature>
<keyword evidence="3 7" id="KW-0812">Transmembrane</keyword>
<dbReference type="OrthoDB" id="9970435at2759"/>
<dbReference type="STRING" id="342668.A0A1B8GLD4"/>
<dbReference type="GO" id="GO:0000822">
    <property type="term" value="F:inositol hexakisphosphate binding"/>
    <property type="evidence" value="ECO:0007669"/>
    <property type="project" value="TreeGrafter"/>
</dbReference>
<dbReference type="GeneID" id="28838660"/>
<comment type="similarity">
    <text evidence="2">Belongs to the SYG1 (TC 2.A.94) family.</text>
</comment>
<dbReference type="Pfam" id="PF03124">
    <property type="entry name" value="EXS"/>
    <property type="match status" value="1"/>
</dbReference>
<feature type="transmembrane region" description="Helical" evidence="7">
    <location>
        <begin position="635"/>
        <end position="657"/>
    </location>
</feature>
<dbReference type="Pfam" id="PF03105">
    <property type="entry name" value="SPX"/>
    <property type="match status" value="1"/>
</dbReference>
<name>A0A1B8GLD4_9PEZI</name>
<evidence type="ECO:0000256" key="2">
    <source>
        <dbReference type="ARBA" id="ARBA00009665"/>
    </source>
</evidence>
<evidence type="ECO:0000256" key="3">
    <source>
        <dbReference type="ARBA" id="ARBA00022692"/>
    </source>
</evidence>
<feature type="compositionally biased region" description="Acidic residues" evidence="6">
    <location>
        <begin position="998"/>
        <end position="1025"/>
    </location>
</feature>
<dbReference type="PANTHER" id="PTHR10783:SF103">
    <property type="entry name" value="SOLUTE CARRIER FAMILY 53 MEMBER 1"/>
    <property type="match status" value="1"/>
</dbReference>
<evidence type="ECO:0000313" key="11">
    <source>
        <dbReference type="Proteomes" id="UP000091956"/>
    </source>
</evidence>
<feature type="transmembrane region" description="Helical" evidence="7">
    <location>
        <begin position="782"/>
        <end position="802"/>
    </location>
</feature>
<dbReference type="Proteomes" id="UP000091956">
    <property type="component" value="Unassembled WGS sequence"/>
</dbReference>
<feature type="region of interest" description="Disordered" evidence="6">
    <location>
        <begin position="37"/>
        <end position="184"/>
    </location>
</feature>
<feature type="domain" description="SPX" evidence="9">
    <location>
        <begin position="1"/>
        <end position="463"/>
    </location>
</feature>
<proteinExistence type="inferred from homology"/>
<feature type="compositionally biased region" description="Basic and acidic residues" evidence="6">
    <location>
        <begin position="1041"/>
        <end position="1050"/>
    </location>
</feature>
<protein>
    <submittedName>
        <fullName evidence="10">Uncharacterized protein</fullName>
    </submittedName>
</protein>
<evidence type="ECO:0000256" key="5">
    <source>
        <dbReference type="ARBA" id="ARBA00023136"/>
    </source>
</evidence>
<sequence>MKFAKELEQDLVPEWRVKYLDYKAGKKRVKAVGRAVARANANATPRSGKLNPRDLYRSNGSPTLTRKAALPAPQRQLTTHGYNSLPERRGTASRPTSDESDQLSKPILINKRNGKETESPDSTQLQYGSFVPTPPSDYGPVHLELPDPALSTGIDSSPPERATDKTSRSHHRGGAADKAPPGPYNAHTVVEKGTAPKRPAIADMFNRGSSMTVTGSTANISSPGDPKPLLKRIWSRSGARRDEVALDVNMIPLDYVKAKEKEFFDWMDGQLVKVETFYKEKEDESEERLNVLRGQLHEMRNRRIEEISNFRKVKRAGKGEAGKSIDDTSGNPSPSSGSGTPLHNQNILRRPVTKALDGLKFGQRLGVNSKALRDMHLTPNLRPSEGTQVARGTDPSQDYVRRAHQHEVPYRSAKRKLKLALKEYYRGLELLKSYALLNRTAFRKINKKYDKAANAHPPLRYMSDKVNKAWFVQSSVLDSHLHAVEDLYARYFERGNHKVAMGKLRSTNGKLGQHTASAFRSGLLIGTGAVFGIQGVVNAAAILRNHSDPVIHLRTGYLLQIYGGYFLALYLFSFFCLDCSVWAANKINYVFIFEFDPRNNLDWKQLAEFPSFLTLLLGLFIWINFSGVGSLDMYLYYPVILIFLTLVFIFLPAPILFNQSRRWFAYAHWRLLLAGLYPVEFRDFFLGDMYCSLTYVTANIELFFCLYANHWSDPPQCNSGHSRLLGFFTALPGIWRALQCLRRYYDTRSAFPHLANFGKYSTTILYYITLSLYRIKESNTHLAIFITIAVVNSIYSTLWDLFMDWSLLQPSAKHKFLRPVLGYKSPWYYYSAIVFDVLLRFNWIFYAFFTHNTQHSTIASFFISFSEANRRGVWTLFRVENEHAANVMRFKASRDVPLPYKLHDTDETSASESMVRPIGEDGENAEMAKVHSGSLRPTPSPGQSRFRARTSSTARAEEQGPGTLRRRMTITKIMAEAHTQDFVKKKGKEEVAGTAATGEEDSWERESSDDDDDDASPSEDREEEELTRQETEQVRQSQRNAGREGLEEIL</sequence>
<dbReference type="AlphaFoldDB" id="A0A1B8GLD4"/>
<evidence type="ECO:0000259" key="9">
    <source>
        <dbReference type="PROSITE" id="PS51382"/>
    </source>
</evidence>
<comment type="subcellular location">
    <subcellularLocation>
        <location evidence="1">Membrane</location>
        <topology evidence="1">Multi-pass membrane protein</topology>
    </subcellularLocation>
</comment>
<dbReference type="CDD" id="cd14475">
    <property type="entry name" value="SPX_SYG1_like"/>
    <property type="match status" value="1"/>
</dbReference>
<feature type="region of interest" description="Disordered" evidence="6">
    <location>
        <begin position="981"/>
        <end position="1050"/>
    </location>
</feature>
<keyword evidence="11" id="KW-1185">Reference proteome</keyword>
<feature type="region of interest" description="Disordered" evidence="6">
    <location>
        <begin position="314"/>
        <end position="346"/>
    </location>
</feature>
<feature type="transmembrane region" description="Helical" evidence="7">
    <location>
        <begin position="827"/>
        <end position="849"/>
    </location>
</feature>
<accession>A0A1B8GLD4</accession>
<evidence type="ECO:0000256" key="6">
    <source>
        <dbReference type="SAM" id="MobiDB-lite"/>
    </source>
</evidence>
<dbReference type="GO" id="GO:0005886">
    <property type="term" value="C:plasma membrane"/>
    <property type="evidence" value="ECO:0007669"/>
    <property type="project" value="TreeGrafter"/>
</dbReference>
<dbReference type="GO" id="GO:0006817">
    <property type="term" value="P:phosphate ion transport"/>
    <property type="evidence" value="ECO:0007669"/>
    <property type="project" value="TreeGrafter"/>
</dbReference>
<dbReference type="EMBL" id="KV460227">
    <property type="protein sequence ID" value="OBT96645.1"/>
    <property type="molecule type" value="Genomic_DNA"/>
</dbReference>
<reference evidence="10 11" key="1">
    <citation type="submission" date="2016-03" db="EMBL/GenBank/DDBJ databases">
        <title>Comparative genomics of Pseudogymnoascus destructans, the fungus causing white-nose syndrome of bats.</title>
        <authorList>
            <person name="Palmer J.M."/>
            <person name="Drees K.P."/>
            <person name="Foster J.T."/>
            <person name="Lindner D.L."/>
        </authorList>
    </citation>
    <scope>NUCLEOTIDE SEQUENCE [LARGE SCALE GENOMIC DNA]</scope>
    <source>
        <strain evidence="10 11">UAMH 10579</strain>
    </source>
</reference>
<keyword evidence="4 7" id="KW-1133">Transmembrane helix</keyword>
<dbReference type="InterPro" id="IPR004342">
    <property type="entry name" value="EXS_C"/>
</dbReference>
<feature type="compositionally biased region" description="Basic and acidic residues" evidence="6">
    <location>
        <begin position="981"/>
        <end position="991"/>
    </location>
</feature>
<organism evidence="10 11">
    <name type="scientific">Pseudogymnoascus verrucosus</name>
    <dbReference type="NCBI Taxonomy" id="342668"/>
    <lineage>
        <taxon>Eukaryota</taxon>
        <taxon>Fungi</taxon>
        <taxon>Dikarya</taxon>
        <taxon>Ascomycota</taxon>
        <taxon>Pezizomycotina</taxon>
        <taxon>Leotiomycetes</taxon>
        <taxon>Thelebolales</taxon>
        <taxon>Thelebolaceae</taxon>
        <taxon>Pseudogymnoascus</taxon>
    </lineage>
</organism>
<evidence type="ECO:0000259" key="8">
    <source>
        <dbReference type="PROSITE" id="PS51380"/>
    </source>
</evidence>
<reference evidence="11" key="2">
    <citation type="journal article" date="2018" name="Nat. Commun.">
        <title>Extreme sensitivity to ultraviolet light in the fungal pathogen causing white-nose syndrome of bats.</title>
        <authorList>
            <person name="Palmer J.M."/>
            <person name="Drees K.P."/>
            <person name="Foster J.T."/>
            <person name="Lindner D.L."/>
        </authorList>
    </citation>
    <scope>NUCLEOTIDE SEQUENCE [LARGE SCALE GENOMIC DNA]</scope>
    <source>
        <strain evidence="11">UAMH 10579</strain>
    </source>
</reference>
<dbReference type="PROSITE" id="PS51380">
    <property type="entry name" value="EXS"/>
    <property type="match status" value="1"/>
</dbReference>
<evidence type="ECO:0000256" key="7">
    <source>
        <dbReference type="SAM" id="Phobius"/>
    </source>
</evidence>
<evidence type="ECO:0000256" key="4">
    <source>
        <dbReference type="ARBA" id="ARBA00022989"/>
    </source>
</evidence>
<dbReference type="InterPro" id="IPR004331">
    <property type="entry name" value="SPX_dom"/>
</dbReference>
<feature type="compositionally biased region" description="Low complexity" evidence="6">
    <location>
        <begin position="328"/>
        <end position="341"/>
    </location>
</feature>
<keyword evidence="5 7" id="KW-0472">Membrane</keyword>
<feature type="region of interest" description="Disordered" evidence="6">
    <location>
        <begin position="927"/>
        <end position="967"/>
    </location>
</feature>
<evidence type="ECO:0000256" key="1">
    <source>
        <dbReference type="ARBA" id="ARBA00004141"/>
    </source>
</evidence>
<evidence type="ECO:0000313" key="10">
    <source>
        <dbReference type="EMBL" id="OBT96645.1"/>
    </source>
</evidence>
<dbReference type="GO" id="GO:0005794">
    <property type="term" value="C:Golgi apparatus"/>
    <property type="evidence" value="ECO:0007669"/>
    <property type="project" value="TreeGrafter"/>
</dbReference>
<dbReference type="RefSeq" id="XP_018130378.1">
    <property type="nucleotide sequence ID" value="XM_018274739.1"/>
</dbReference>
<feature type="transmembrane region" description="Helical" evidence="7">
    <location>
        <begin position="606"/>
        <end position="623"/>
    </location>
</feature>
<dbReference type="GO" id="GO:0016036">
    <property type="term" value="P:cellular response to phosphate starvation"/>
    <property type="evidence" value="ECO:0007669"/>
    <property type="project" value="TreeGrafter"/>
</dbReference>
<feature type="transmembrane region" description="Helical" evidence="7">
    <location>
        <begin position="523"/>
        <end position="543"/>
    </location>
</feature>